<dbReference type="Proteomes" id="UP001230649">
    <property type="component" value="Unassembled WGS sequence"/>
</dbReference>
<gene>
    <name evidence="1" type="ORF">QFC20_007529</name>
</gene>
<accession>A0ACC2UYN5</accession>
<organism evidence="1 2">
    <name type="scientific">Naganishia adeliensis</name>
    <dbReference type="NCBI Taxonomy" id="92952"/>
    <lineage>
        <taxon>Eukaryota</taxon>
        <taxon>Fungi</taxon>
        <taxon>Dikarya</taxon>
        <taxon>Basidiomycota</taxon>
        <taxon>Agaricomycotina</taxon>
        <taxon>Tremellomycetes</taxon>
        <taxon>Filobasidiales</taxon>
        <taxon>Filobasidiaceae</taxon>
        <taxon>Naganishia</taxon>
    </lineage>
</organism>
<comment type="caution">
    <text evidence="1">The sequence shown here is derived from an EMBL/GenBank/DDBJ whole genome shotgun (WGS) entry which is preliminary data.</text>
</comment>
<evidence type="ECO:0000313" key="1">
    <source>
        <dbReference type="EMBL" id="KAJ9091844.1"/>
    </source>
</evidence>
<sequence length="239" mass="25960">MNTTSTLAQSMAALRMARPQVGRIQVAARTLVSDTASSSRIATPQAATPDTTPQSQDLPPVHARTHGIHIATLTLRAHHPSPLTQFSGFALHAAHALGIPVSRPAALPVTRALYTVLKSPFVHKKAQENFEKKRHARVIKVWDAERDVVDKWLRYLKKYSVGGVGMKAVVYDWVPLEEAATISTETGSGESVKDKVMHAVEGITRDLKEEVQQAAGKAKEVVEQVAEVVVPTKGDQGKQ</sequence>
<reference evidence="1" key="1">
    <citation type="submission" date="2023-04" db="EMBL/GenBank/DDBJ databases">
        <title>Draft Genome sequencing of Naganishia species isolated from polar environments using Oxford Nanopore Technology.</title>
        <authorList>
            <person name="Leo P."/>
            <person name="Venkateswaran K."/>
        </authorList>
    </citation>
    <scope>NUCLEOTIDE SEQUENCE</scope>
    <source>
        <strain evidence="1">MNA-CCFEE 5262</strain>
    </source>
</reference>
<evidence type="ECO:0000313" key="2">
    <source>
        <dbReference type="Proteomes" id="UP001230649"/>
    </source>
</evidence>
<dbReference type="EMBL" id="JASBWS010000189">
    <property type="protein sequence ID" value="KAJ9091844.1"/>
    <property type="molecule type" value="Genomic_DNA"/>
</dbReference>
<keyword evidence="2" id="KW-1185">Reference proteome</keyword>
<name>A0ACC2UYN5_9TREE</name>
<proteinExistence type="predicted"/>
<protein>
    <submittedName>
        <fullName evidence="1">Uncharacterized protein</fullName>
    </submittedName>
</protein>